<evidence type="ECO:0000256" key="1">
    <source>
        <dbReference type="ARBA" id="ARBA00000822"/>
    </source>
</evidence>
<evidence type="ECO:0000256" key="13">
    <source>
        <dbReference type="SAM" id="SignalP"/>
    </source>
</evidence>
<feature type="domain" description="Chitin-binding type-1" evidence="14">
    <location>
        <begin position="123"/>
        <end position="169"/>
    </location>
</feature>
<evidence type="ECO:0000256" key="9">
    <source>
        <dbReference type="ARBA" id="ARBA00023326"/>
    </source>
</evidence>
<comment type="similarity">
    <text evidence="2">Belongs to the glycosyl hydrolase 18 family. Chitinase class V subfamily.</text>
</comment>
<evidence type="ECO:0000313" key="17">
    <source>
        <dbReference type="Proteomes" id="UP000070700"/>
    </source>
</evidence>
<keyword evidence="12" id="KW-1133">Transmembrane helix</keyword>
<keyword evidence="5 11" id="KW-0378">Hydrolase</keyword>
<evidence type="ECO:0000256" key="12">
    <source>
        <dbReference type="SAM" id="Phobius"/>
    </source>
</evidence>
<protein>
    <recommendedName>
        <fullName evidence="3">chitinase</fullName>
        <ecNumber evidence="3">3.2.1.14</ecNumber>
    </recommendedName>
</protein>
<comment type="catalytic activity">
    <reaction evidence="1">
        <text>Random endo-hydrolysis of N-acetyl-beta-D-glucosaminide (1-&gt;4)-beta-linkages in chitin and chitodextrins.</text>
        <dbReference type="EC" id="3.2.1.14"/>
    </reaction>
</comment>
<gene>
    <name evidence="16" type="ORF">LY89DRAFT_651381</name>
</gene>
<evidence type="ECO:0000256" key="3">
    <source>
        <dbReference type="ARBA" id="ARBA00012729"/>
    </source>
</evidence>
<evidence type="ECO:0000256" key="8">
    <source>
        <dbReference type="ARBA" id="ARBA00023295"/>
    </source>
</evidence>
<dbReference type="InterPro" id="IPR011583">
    <property type="entry name" value="Chitinase_II/V-like_cat"/>
</dbReference>
<evidence type="ECO:0000256" key="11">
    <source>
        <dbReference type="RuleBase" id="RU000489"/>
    </source>
</evidence>
<dbReference type="InterPro" id="IPR036861">
    <property type="entry name" value="Endochitinase-like_sf"/>
</dbReference>
<dbReference type="SUPFAM" id="SSF51445">
    <property type="entry name" value="(Trans)glycosidases"/>
    <property type="match status" value="1"/>
</dbReference>
<dbReference type="PROSITE" id="PS51910">
    <property type="entry name" value="GH18_2"/>
    <property type="match status" value="1"/>
</dbReference>
<feature type="domain" description="GH18" evidence="15">
    <location>
        <begin position="181"/>
        <end position="536"/>
    </location>
</feature>
<dbReference type="InterPro" id="IPR001579">
    <property type="entry name" value="Glyco_hydro_18_chit_AS"/>
</dbReference>
<dbReference type="GO" id="GO:0008843">
    <property type="term" value="F:endochitinase activity"/>
    <property type="evidence" value="ECO:0007669"/>
    <property type="project" value="UniProtKB-EC"/>
</dbReference>
<dbReference type="Proteomes" id="UP000070700">
    <property type="component" value="Unassembled WGS sequence"/>
</dbReference>
<dbReference type="Gene3D" id="3.30.60.10">
    <property type="entry name" value="Endochitinase-like"/>
    <property type="match status" value="1"/>
</dbReference>
<dbReference type="InParanoid" id="A0A194WZZ0"/>
<evidence type="ECO:0000256" key="2">
    <source>
        <dbReference type="ARBA" id="ARBA00008682"/>
    </source>
</evidence>
<dbReference type="GO" id="GO:0000272">
    <property type="term" value="P:polysaccharide catabolic process"/>
    <property type="evidence" value="ECO:0007669"/>
    <property type="project" value="UniProtKB-KW"/>
</dbReference>
<feature type="transmembrane region" description="Helical" evidence="12">
    <location>
        <begin position="719"/>
        <end position="740"/>
    </location>
</feature>
<dbReference type="SMART" id="SM00636">
    <property type="entry name" value="Glyco_18"/>
    <property type="match status" value="1"/>
</dbReference>
<feature type="signal peptide" evidence="13">
    <location>
        <begin position="1"/>
        <end position="19"/>
    </location>
</feature>
<dbReference type="KEGG" id="psco:LY89DRAFT_651381"/>
<dbReference type="InterPro" id="IPR029070">
    <property type="entry name" value="Chitinase_insertion_sf"/>
</dbReference>
<evidence type="ECO:0000313" key="16">
    <source>
        <dbReference type="EMBL" id="KUJ13269.1"/>
    </source>
</evidence>
<dbReference type="Gene3D" id="3.10.50.10">
    <property type="match status" value="1"/>
</dbReference>
<dbReference type="PANTHER" id="PTHR11177:SF333">
    <property type="entry name" value="CHITINASE"/>
    <property type="match status" value="1"/>
</dbReference>
<keyword evidence="6" id="KW-0146">Chitin degradation</keyword>
<evidence type="ECO:0000256" key="5">
    <source>
        <dbReference type="ARBA" id="ARBA00022801"/>
    </source>
</evidence>
<accession>A0A194WZZ0</accession>
<dbReference type="InterPro" id="IPR018371">
    <property type="entry name" value="Chitin-binding_1_CS"/>
</dbReference>
<dbReference type="GO" id="GO:0008061">
    <property type="term" value="F:chitin binding"/>
    <property type="evidence" value="ECO:0007669"/>
    <property type="project" value="UniProtKB-UniRule"/>
</dbReference>
<keyword evidence="17" id="KW-1185">Reference proteome</keyword>
<dbReference type="InterPro" id="IPR050314">
    <property type="entry name" value="Glycosyl_Hydrlase_18"/>
</dbReference>
<evidence type="ECO:0000256" key="10">
    <source>
        <dbReference type="PROSITE-ProRule" id="PRU00261"/>
    </source>
</evidence>
<keyword evidence="10" id="KW-1015">Disulfide bond</keyword>
<dbReference type="PROSITE" id="PS00026">
    <property type="entry name" value="CHIT_BIND_I_1"/>
    <property type="match status" value="1"/>
</dbReference>
<keyword evidence="9" id="KW-0624">Polysaccharide degradation</keyword>
<keyword evidence="12" id="KW-0812">Transmembrane</keyword>
<dbReference type="SUPFAM" id="SSF54556">
    <property type="entry name" value="Chitinase insertion domain"/>
    <property type="match status" value="1"/>
</dbReference>
<dbReference type="OrthoDB" id="73875at2759"/>
<feature type="disulfide bond" evidence="10">
    <location>
        <begin position="137"/>
        <end position="149"/>
    </location>
</feature>
<keyword evidence="8 11" id="KW-0326">Glycosidase</keyword>
<reference evidence="16 17" key="1">
    <citation type="submission" date="2015-10" db="EMBL/GenBank/DDBJ databases">
        <title>Full genome of DAOMC 229536 Phialocephala scopiformis, a fungal endophyte of spruce producing the potent anti-insectan compound rugulosin.</title>
        <authorList>
            <consortium name="DOE Joint Genome Institute"/>
            <person name="Walker A.K."/>
            <person name="Frasz S.L."/>
            <person name="Seifert K.A."/>
            <person name="Miller J.D."/>
            <person name="Mondo S.J."/>
            <person name="Labutti K."/>
            <person name="Lipzen A."/>
            <person name="Dockter R."/>
            <person name="Kennedy M."/>
            <person name="Grigoriev I.V."/>
            <person name="Spatafora J.W."/>
        </authorList>
    </citation>
    <scope>NUCLEOTIDE SEQUENCE [LARGE SCALE GENOMIC DNA]</scope>
    <source>
        <strain evidence="16 17">CBS 120377</strain>
    </source>
</reference>
<organism evidence="16 17">
    <name type="scientific">Mollisia scopiformis</name>
    <name type="common">Conifer needle endophyte fungus</name>
    <name type="synonym">Phialocephala scopiformis</name>
    <dbReference type="NCBI Taxonomy" id="149040"/>
    <lineage>
        <taxon>Eukaryota</taxon>
        <taxon>Fungi</taxon>
        <taxon>Dikarya</taxon>
        <taxon>Ascomycota</taxon>
        <taxon>Pezizomycotina</taxon>
        <taxon>Leotiomycetes</taxon>
        <taxon>Helotiales</taxon>
        <taxon>Mollisiaceae</taxon>
        <taxon>Mollisia</taxon>
    </lineage>
</organism>
<dbReference type="AlphaFoldDB" id="A0A194WZZ0"/>
<feature type="chain" id="PRO_5008267673" description="chitinase" evidence="13">
    <location>
        <begin position="20"/>
        <end position="1139"/>
    </location>
</feature>
<dbReference type="InterPro" id="IPR001223">
    <property type="entry name" value="Glyco_hydro18_cat"/>
</dbReference>
<name>A0A194WZZ0_MOLSC</name>
<feature type="transmembrane region" description="Helical" evidence="12">
    <location>
        <begin position="752"/>
        <end position="770"/>
    </location>
</feature>
<evidence type="ECO:0000259" key="15">
    <source>
        <dbReference type="PROSITE" id="PS51910"/>
    </source>
</evidence>
<proteinExistence type="inferred from homology"/>
<dbReference type="SMART" id="SM00270">
    <property type="entry name" value="ChtBD1"/>
    <property type="match status" value="2"/>
</dbReference>
<keyword evidence="12" id="KW-0472">Membrane</keyword>
<dbReference type="GeneID" id="28821880"/>
<keyword evidence="7" id="KW-0119">Carbohydrate metabolism</keyword>
<evidence type="ECO:0000259" key="14">
    <source>
        <dbReference type="PROSITE" id="PS50941"/>
    </source>
</evidence>
<dbReference type="Pfam" id="PF00187">
    <property type="entry name" value="Chitin_bind_1"/>
    <property type="match status" value="1"/>
</dbReference>
<dbReference type="Gene3D" id="3.20.20.80">
    <property type="entry name" value="Glycosidases"/>
    <property type="match status" value="1"/>
</dbReference>
<dbReference type="RefSeq" id="XP_018067624.1">
    <property type="nucleotide sequence ID" value="XM_018212154.1"/>
</dbReference>
<dbReference type="PANTHER" id="PTHR11177">
    <property type="entry name" value="CHITINASE"/>
    <property type="match status" value="1"/>
</dbReference>
<feature type="disulfide bond" evidence="10">
    <location>
        <begin position="142"/>
        <end position="156"/>
    </location>
</feature>
<dbReference type="EMBL" id="KQ947422">
    <property type="protein sequence ID" value="KUJ13269.1"/>
    <property type="molecule type" value="Genomic_DNA"/>
</dbReference>
<keyword evidence="13" id="KW-0732">Signal</keyword>
<dbReference type="CDD" id="cd00035">
    <property type="entry name" value="ChtBD1"/>
    <property type="match status" value="1"/>
</dbReference>
<keyword evidence="4 10" id="KW-0147">Chitin-binding</keyword>
<dbReference type="STRING" id="149040.A0A194WZZ0"/>
<dbReference type="GO" id="GO:0006032">
    <property type="term" value="P:chitin catabolic process"/>
    <property type="evidence" value="ECO:0007669"/>
    <property type="project" value="UniProtKB-KW"/>
</dbReference>
<sequence length="1139" mass="123227">MRVLNTVGLGMAIVPVVFAFNQTSPSIQVHNNDSALYKPLYTLHSSSTPEFHNVSGVTVNPLIKALLGPSNSTGSLQRRDLPTGTCAPGTPCVNGACCSNARICGYSPKECGKKTCISNCDAKAECGQYGVPGNNTCPINVCCSKFGFCGTTDEFCLDGCQKHYGGCGSAQEPSCGGVTSGRTIGYYEGWSSKRSCDSRLPSDLDLTGLTHINFAFAYFDPTTFQVTPMDPDDMKLYPQFTELKKQKSSLRTWISIGGWSFNDPTNTPNTQKAFSDMASTAANRKTFIDSVLQFMTTWGFDGVDLDWEYPGAPDRGGINADTANFVALLRDMRAAFGNLYGISCTVPASFWYLRWFDIKGMEQYLDFFNVMTYDIHGVWDSTNKFTGPYVRPHTNLTEIRQGLDLLWRNNVNPANVNMGLGWYGRSFTLSDPSCNRPGCVFSSGGNPGECTKSAGTLSNAEILRIIHTKGLTPEMDSVAGVKWVSWGNQWVSYDDGETIALKIDAANRWCLGGKLIWAIDQDDTAHSSNRDLLGIGPSNGISAEVAAAMKAAQQQAEIQATVRNSCYWSFCGGSCAQGYFPETTAKGQVLGISRHTVCTGDEYQTLCCAPGTNTGTCSWEGWRGVGLSCMQGGCSDSSSSLVAMNTNQFVLNSDLNINLTCSGGSQYYCCTGFVPSPKFTTSDLVLVGQNGVSKRAWGSGKNPACIAAVTATIGLTSGLLAFFTAGISLAAAAVVIAVGIASCPTTGSGSAAGAAIGVIPILPIPVGVLPKGGKPSKPKQPTAGKPGKGIKYGQWAPKAAYGKKDKDCAVTYTCRYGLGWDEICDNQRWAIDKVIISTTFHIDRRGGRSSKDEWPSWRREEFRTLAQVAVNRVHRCQVDEFPMGVLLEAKAPNPQVVRLVNGPANGAQGVDFKQWKAATWVPCSALRKAHKKPPPPVTWEFGPFAANDNRGIPGTGKHFIQEYGVTTFSAYTFNTHSYKVFHELSTVYDHGFRALLDDPMFDAPYDWPRQRYDVDPYYTDSPPEDVASAAYLKRSNAQSALESKIPVEFANADFSVIDRLDAYLTGRELEQLMDLESYYDTPPPPEPTQSEKSLNEADVTPSLTGADMATQAAAVPLDLPVETGRVAAHVHAHGSRRSW</sequence>
<evidence type="ECO:0000256" key="6">
    <source>
        <dbReference type="ARBA" id="ARBA00023024"/>
    </source>
</evidence>
<dbReference type="InterPro" id="IPR001002">
    <property type="entry name" value="Chitin-bd_1"/>
</dbReference>
<dbReference type="Pfam" id="PF00704">
    <property type="entry name" value="Glyco_hydro_18"/>
    <property type="match status" value="1"/>
</dbReference>
<evidence type="ECO:0000256" key="4">
    <source>
        <dbReference type="ARBA" id="ARBA00022669"/>
    </source>
</evidence>
<dbReference type="PROSITE" id="PS50941">
    <property type="entry name" value="CHIT_BIND_I_2"/>
    <property type="match status" value="1"/>
</dbReference>
<evidence type="ECO:0000256" key="7">
    <source>
        <dbReference type="ARBA" id="ARBA00023277"/>
    </source>
</evidence>
<dbReference type="InterPro" id="IPR017853">
    <property type="entry name" value="GH"/>
</dbReference>
<dbReference type="PROSITE" id="PS01095">
    <property type="entry name" value="GH18_1"/>
    <property type="match status" value="1"/>
</dbReference>
<dbReference type="SUPFAM" id="SSF57016">
    <property type="entry name" value="Plant lectins/antimicrobial peptides"/>
    <property type="match status" value="1"/>
</dbReference>
<dbReference type="EC" id="3.2.1.14" evidence="3"/>
<comment type="caution">
    <text evidence="10">Lacks conserved residue(s) required for the propagation of feature annotation.</text>
</comment>